<dbReference type="InterPro" id="IPR020562">
    <property type="entry name" value="PRibGlycinamide_synth_N"/>
</dbReference>
<evidence type="ECO:0000313" key="4">
    <source>
        <dbReference type="Proteomes" id="UP000604381"/>
    </source>
</evidence>
<evidence type="ECO:0000259" key="2">
    <source>
        <dbReference type="Pfam" id="PF02844"/>
    </source>
</evidence>
<dbReference type="Pfam" id="PF02844">
    <property type="entry name" value="GARS_N"/>
    <property type="match status" value="1"/>
</dbReference>
<feature type="domain" description="Phosphoribosylglycinamide synthetase N-terminal" evidence="2">
    <location>
        <begin position="1"/>
        <end position="96"/>
    </location>
</feature>
<dbReference type="EMBL" id="JADHEI010000028">
    <property type="protein sequence ID" value="MBF2734767.1"/>
    <property type="molecule type" value="Genomic_DNA"/>
</dbReference>
<dbReference type="InterPro" id="IPR016185">
    <property type="entry name" value="PreATP-grasp_dom_sf"/>
</dbReference>
<accession>A0A930XW67</accession>
<evidence type="ECO:0000256" key="1">
    <source>
        <dbReference type="SAM" id="MobiDB-lite"/>
    </source>
</evidence>
<name>A0A930XW67_9GAMM</name>
<dbReference type="GO" id="GO:0004637">
    <property type="term" value="F:phosphoribosylamine-glycine ligase activity"/>
    <property type="evidence" value="ECO:0007669"/>
    <property type="project" value="InterPro"/>
</dbReference>
<feature type="region of interest" description="Disordered" evidence="1">
    <location>
        <begin position="214"/>
        <end position="258"/>
    </location>
</feature>
<keyword evidence="4" id="KW-1185">Reference proteome</keyword>
<gene>
    <name evidence="3" type="ORF">ISN26_01530</name>
</gene>
<proteinExistence type="predicted"/>
<dbReference type="GO" id="GO:0009113">
    <property type="term" value="P:purine nucleobase biosynthetic process"/>
    <property type="evidence" value="ECO:0007669"/>
    <property type="project" value="InterPro"/>
</dbReference>
<organism evidence="3 4">
    <name type="scientific">Candidatus Amphirhobacter heronislandensis</name>
    <dbReference type="NCBI Taxonomy" id="1732024"/>
    <lineage>
        <taxon>Bacteria</taxon>
        <taxon>Pseudomonadati</taxon>
        <taxon>Pseudomonadota</taxon>
        <taxon>Gammaproteobacteria</taxon>
        <taxon>Candidatus Tethybacterales</taxon>
        <taxon>Candidatus Tethybacteraceae</taxon>
        <taxon>Candidatus Amphirhobacter</taxon>
    </lineage>
</organism>
<dbReference type="Gene3D" id="3.40.50.20">
    <property type="match status" value="1"/>
</dbReference>
<dbReference type="PANTHER" id="PTHR43472:SF1">
    <property type="entry name" value="PHOSPHORIBOSYLAMINE--GLYCINE LIGASE, CHLOROPLASTIC"/>
    <property type="match status" value="1"/>
</dbReference>
<dbReference type="PANTHER" id="PTHR43472">
    <property type="entry name" value="PHOSPHORIBOSYLAMINE--GLYCINE LIGASE"/>
    <property type="match status" value="1"/>
</dbReference>
<dbReference type="InterPro" id="IPR000115">
    <property type="entry name" value="PRibGlycinamide_synth"/>
</dbReference>
<protein>
    <recommendedName>
        <fullName evidence="2">Phosphoribosylglycinamide synthetase N-terminal domain-containing protein</fullName>
    </recommendedName>
</protein>
<reference evidence="3" key="1">
    <citation type="submission" date="2020-10" db="EMBL/GenBank/DDBJ databases">
        <title>An improved Amphimedon queenslandica hologenome assembly reveals how three proteobacterial symbionts can extend the metabolic phenotypic of their marine sponge host.</title>
        <authorList>
            <person name="Degnan B."/>
            <person name="Degnan S."/>
            <person name="Xiang X."/>
        </authorList>
    </citation>
    <scope>NUCLEOTIDE SEQUENCE</scope>
    <source>
        <strain evidence="3">AqS2</strain>
    </source>
</reference>
<feature type="region of interest" description="Disordered" evidence="1">
    <location>
        <begin position="134"/>
        <end position="162"/>
    </location>
</feature>
<comment type="caution">
    <text evidence="3">The sequence shown here is derived from an EMBL/GenBank/DDBJ whole genome shotgun (WGS) entry which is preliminary data.</text>
</comment>
<feature type="compositionally biased region" description="Basic residues" evidence="1">
    <location>
        <begin position="139"/>
        <end position="148"/>
    </location>
</feature>
<evidence type="ECO:0000313" key="3">
    <source>
        <dbReference type="EMBL" id="MBF2734767.1"/>
    </source>
</evidence>
<dbReference type="AlphaFoldDB" id="A0A930XW67"/>
<dbReference type="Proteomes" id="UP000604381">
    <property type="component" value="Unassembled WGS sequence"/>
</dbReference>
<feature type="compositionally biased region" description="Low complexity" evidence="1">
    <location>
        <begin position="229"/>
        <end position="250"/>
    </location>
</feature>
<dbReference type="SUPFAM" id="SSF52440">
    <property type="entry name" value="PreATP-grasp domain"/>
    <property type="match status" value="1"/>
</dbReference>
<sequence>MVVGQGGRENALAWKLAREEQVERVWVAPGNAGTAAAGAARLAANDIDSWLAQALEQAIGLTVVGPEQPLADGIADVFEEAGLAIVGPTAAAARIESSKIHAKELLDELGIATPAWVAVRQAADAEDFLARHEASPAARARRRRRTAPRRASWSRPGWPAGSVMRRASWCSRSSSPGRSGRWSRCATASMPWRCRWRGTTRACMTTAPARTPAAWARSVPLRSPAGRTRSSCARLRSPRSSRSCKSGGRRTAASCTPG</sequence>